<name>A0A5P8K6J7_9ACTN</name>
<proteinExistence type="inferred from homology"/>
<sequence length="176" mass="18805">MARLPRAFGGPRVFHGTTAGQPRKQEAVYWLPVRRLRGIAVAFEVTDDEQDGHGEWAVLHVSGEMDLVTSPVLRQRVHDAVADGRRSLVLDLSGVVFCDSSGVGVLVATRRLMRSCRGRLRLILPADGHAGGGPAEGAHVSRVLAALGVRRLFDVHPDVRSAVAPEPDAEAGPLSA</sequence>
<dbReference type="EMBL" id="CP045096">
    <property type="protein sequence ID" value="QFQ98237.1"/>
    <property type="molecule type" value="Genomic_DNA"/>
</dbReference>
<gene>
    <name evidence="4" type="ORF">F9278_20810</name>
</gene>
<dbReference type="KEGG" id="sphv:F9278_20810"/>
<evidence type="ECO:0000259" key="3">
    <source>
        <dbReference type="PROSITE" id="PS50801"/>
    </source>
</evidence>
<dbReference type="Pfam" id="PF01740">
    <property type="entry name" value="STAS"/>
    <property type="match status" value="1"/>
</dbReference>
<dbReference type="GO" id="GO:0043856">
    <property type="term" value="F:anti-sigma factor antagonist activity"/>
    <property type="evidence" value="ECO:0007669"/>
    <property type="project" value="InterPro"/>
</dbReference>
<dbReference type="Gene3D" id="3.30.750.24">
    <property type="entry name" value="STAS domain"/>
    <property type="match status" value="1"/>
</dbReference>
<dbReference type="Proteomes" id="UP000327294">
    <property type="component" value="Chromosome"/>
</dbReference>
<evidence type="ECO:0000313" key="5">
    <source>
        <dbReference type="Proteomes" id="UP000327294"/>
    </source>
</evidence>
<dbReference type="SUPFAM" id="SSF52091">
    <property type="entry name" value="SpoIIaa-like"/>
    <property type="match status" value="1"/>
</dbReference>
<accession>A0A5P8K6J7</accession>
<dbReference type="InterPro" id="IPR003658">
    <property type="entry name" value="Anti-sigma_ant"/>
</dbReference>
<reference evidence="4 5" key="1">
    <citation type="submission" date="2019-10" db="EMBL/GenBank/DDBJ databases">
        <title>Streptomyces sp. strain GY16 isolated from leaves of Broussonetia papyrifera.</title>
        <authorList>
            <person name="Mo P."/>
        </authorList>
    </citation>
    <scope>NUCLEOTIDE SEQUENCE [LARGE SCALE GENOMIC DNA]</scope>
    <source>
        <strain evidence="4 5">GY16</strain>
    </source>
</reference>
<dbReference type="InterPro" id="IPR036513">
    <property type="entry name" value="STAS_dom_sf"/>
</dbReference>
<comment type="similarity">
    <text evidence="1 2">Belongs to the anti-sigma-factor antagonist family.</text>
</comment>
<evidence type="ECO:0000256" key="2">
    <source>
        <dbReference type="RuleBase" id="RU003749"/>
    </source>
</evidence>
<feature type="domain" description="STAS" evidence="3">
    <location>
        <begin position="58"/>
        <end position="166"/>
    </location>
</feature>
<dbReference type="AlphaFoldDB" id="A0A5P8K6J7"/>
<dbReference type="NCBIfam" id="TIGR00377">
    <property type="entry name" value="ant_ant_sig"/>
    <property type="match status" value="1"/>
</dbReference>
<evidence type="ECO:0000256" key="1">
    <source>
        <dbReference type="ARBA" id="ARBA00009013"/>
    </source>
</evidence>
<keyword evidence="5" id="KW-1185">Reference proteome</keyword>
<dbReference type="PANTHER" id="PTHR33495:SF2">
    <property type="entry name" value="ANTI-SIGMA FACTOR ANTAGONIST TM_1081-RELATED"/>
    <property type="match status" value="1"/>
</dbReference>
<protein>
    <recommendedName>
        <fullName evidence="2">Anti-sigma factor antagonist</fullName>
    </recommendedName>
</protein>
<dbReference type="PANTHER" id="PTHR33495">
    <property type="entry name" value="ANTI-SIGMA FACTOR ANTAGONIST TM_1081-RELATED-RELATED"/>
    <property type="match status" value="1"/>
</dbReference>
<dbReference type="PROSITE" id="PS50801">
    <property type="entry name" value="STAS"/>
    <property type="match status" value="1"/>
</dbReference>
<evidence type="ECO:0000313" key="4">
    <source>
        <dbReference type="EMBL" id="QFQ98237.1"/>
    </source>
</evidence>
<dbReference type="InterPro" id="IPR002645">
    <property type="entry name" value="STAS_dom"/>
</dbReference>
<dbReference type="CDD" id="cd07043">
    <property type="entry name" value="STAS_anti-anti-sigma_factors"/>
    <property type="match status" value="1"/>
</dbReference>
<organism evidence="4 5">
    <name type="scientific">Streptomyces phaeolivaceus</name>
    <dbReference type="NCBI Taxonomy" id="2653200"/>
    <lineage>
        <taxon>Bacteria</taxon>
        <taxon>Bacillati</taxon>
        <taxon>Actinomycetota</taxon>
        <taxon>Actinomycetes</taxon>
        <taxon>Kitasatosporales</taxon>
        <taxon>Streptomycetaceae</taxon>
        <taxon>Streptomyces</taxon>
    </lineage>
</organism>